<evidence type="ECO:0000313" key="1">
    <source>
        <dbReference type="EMBL" id="AYD88985.1"/>
    </source>
</evidence>
<evidence type="ECO:0000313" key="2">
    <source>
        <dbReference type="Proteomes" id="UP000273001"/>
    </source>
</evidence>
<dbReference type="RefSeq" id="WP_119836729.1">
    <property type="nucleotide sequence ID" value="NZ_CP032514.1"/>
</dbReference>
<dbReference type="EMBL" id="CP032514">
    <property type="protein sequence ID" value="AYD88985.1"/>
    <property type="molecule type" value="Genomic_DNA"/>
</dbReference>
<dbReference type="Gene3D" id="3.30.70.1210">
    <property type="entry name" value="Crispr-associated protein, domain 2"/>
    <property type="match status" value="1"/>
</dbReference>
<reference evidence="1 2" key="1">
    <citation type="submission" date="2018-09" db="EMBL/GenBank/DDBJ databases">
        <authorList>
            <person name="Li J."/>
        </authorList>
    </citation>
    <scope>NUCLEOTIDE SEQUENCE [LARGE SCALE GENOMIC DNA]</scope>
    <source>
        <strain evidence="1 2">2129</strain>
    </source>
</reference>
<name>A0ABM6Z148_9ACTO</name>
<dbReference type="Proteomes" id="UP000273001">
    <property type="component" value="Chromosome"/>
</dbReference>
<organism evidence="1 2">
    <name type="scientific">Actinomyces lilanjuaniae</name>
    <dbReference type="NCBI Taxonomy" id="2321394"/>
    <lineage>
        <taxon>Bacteria</taxon>
        <taxon>Bacillati</taxon>
        <taxon>Actinomycetota</taxon>
        <taxon>Actinomycetes</taxon>
        <taxon>Actinomycetales</taxon>
        <taxon>Actinomycetaceae</taxon>
        <taxon>Actinomyces</taxon>
    </lineage>
</organism>
<keyword evidence="2" id="KW-1185">Reference proteome</keyword>
<proteinExistence type="predicted"/>
<gene>
    <name evidence="1" type="ORF">D5R93_01000</name>
</gene>
<protein>
    <submittedName>
        <fullName evidence="1">Type I-E CRISPR-associated protein Cas6/Cse3/CasE</fullName>
    </submittedName>
</protein>
<accession>A0ABM6Z148</accession>
<dbReference type="SUPFAM" id="SSF117987">
    <property type="entry name" value="CRISPR-associated protein"/>
    <property type="match status" value="1"/>
</dbReference>
<sequence>MPDQVITHALADALPSLGSPDGVHRLAMSPLPDLAGASRAIRADLGILYRVSLPTEHGGQSGKVAIRYRAPLTITGAVAVEGPEDLAVGQRFTVRLVAEKRHEDSGGRTHARPVRDEEAESWCQALLHRHGIKADDLVVSPRWKVGRPGARSFTVRDLTATVTGLTADCTAFTRGLGRGKSFGYGMPLVL</sequence>